<evidence type="ECO:0008006" key="3">
    <source>
        <dbReference type="Google" id="ProtNLM"/>
    </source>
</evidence>
<dbReference type="Pfam" id="PF10673">
    <property type="entry name" value="DUF2487"/>
    <property type="match status" value="1"/>
</dbReference>
<dbReference type="InterPro" id="IPR019615">
    <property type="entry name" value="DUF2487"/>
</dbReference>
<organism evidence="1 2">
    <name type="scientific">Priestia veravalensis</name>
    <dbReference type="NCBI Taxonomy" id="1414648"/>
    <lineage>
        <taxon>Bacteria</taxon>
        <taxon>Bacillati</taxon>
        <taxon>Bacillota</taxon>
        <taxon>Bacilli</taxon>
        <taxon>Bacillales</taxon>
        <taxon>Bacillaceae</taxon>
        <taxon>Priestia</taxon>
    </lineage>
</organism>
<dbReference type="AlphaFoldDB" id="A0A0V8JRZ9"/>
<protein>
    <recommendedName>
        <fullName evidence="3">DUF2487 family protein</fullName>
    </recommendedName>
</protein>
<proteinExistence type="predicted"/>
<keyword evidence="2" id="KW-1185">Reference proteome</keyword>
<reference evidence="1 2" key="1">
    <citation type="submission" date="2015-11" db="EMBL/GenBank/DDBJ databases">
        <title>Bacillus caseinolyticus sp nov.</title>
        <authorList>
            <person name="Dastager S.G."/>
            <person name="Mawlankar R."/>
        </authorList>
    </citation>
    <scope>NUCLEOTIDE SEQUENCE [LARGE SCALE GENOMIC DNA]</scope>
    <source>
        <strain evidence="1 2">SGD-V-76</strain>
    </source>
</reference>
<name>A0A0V8JRZ9_9BACI</name>
<accession>A0A0V8JRZ9</accession>
<dbReference type="RefSeq" id="WP_025908804.1">
    <property type="nucleotide sequence ID" value="NZ_KQ758627.1"/>
</dbReference>
<dbReference type="EMBL" id="LNQP01000002">
    <property type="protein sequence ID" value="KSU89781.1"/>
    <property type="molecule type" value="Genomic_DNA"/>
</dbReference>
<dbReference type="Proteomes" id="UP000053681">
    <property type="component" value="Unassembled WGS sequence"/>
</dbReference>
<evidence type="ECO:0000313" key="2">
    <source>
        <dbReference type="Proteomes" id="UP000053681"/>
    </source>
</evidence>
<comment type="caution">
    <text evidence="1">The sequence shown here is derived from an EMBL/GenBank/DDBJ whole genome shotgun (WGS) entry which is preliminary data.</text>
</comment>
<sequence>MKWHVKDVELYLQSKEYVDSIIIPLIPIDFGAAMKTTAAMNEYTTIITSELERQFKGRVLLAPSFTYLKQLGAQYALKNLIDWKNQVSISETKHIFFLTNDRDWIAYDQELESKLIWIPTLPLEHMEEAHKQRVVANQIEQIIPDFLEKWKS</sequence>
<evidence type="ECO:0000313" key="1">
    <source>
        <dbReference type="EMBL" id="KSU89781.1"/>
    </source>
</evidence>
<gene>
    <name evidence="1" type="ORF">AS180_01400</name>
</gene>